<dbReference type="AlphaFoldDB" id="A0A433TMP9"/>
<sequence>MSKAIRTFHKKSNSFPHAPEKVRIRRGDSARNEASVQGENRNRRGDQPRGEECLELQSIARHSDQARSEASVPVSAGRKDKRVLPDDGGRDAPGAANSNANNSPYVVRRANSNQKPTKSQAPSEKNEDCNNHGCVSFPPSLPQPCTPRKPGLVCCPANPSVIKVLAKLMIFLFVLVSTFYALFRVASGWSKRHEILTLLLFLLMTRIVCKKNWFMPTQYWRNLDPCCDRFPKQVDVTVPSYCPVDM</sequence>
<comment type="caution">
    <text evidence="3">The sequence shown here is derived from an EMBL/GenBank/DDBJ whole genome shotgun (WGS) entry which is preliminary data.</text>
</comment>
<reference evidence="3 4" key="1">
    <citation type="submission" date="2019-01" db="EMBL/GenBank/DDBJ databases">
        <title>A draft genome assembly of the solar-powered sea slug Elysia chlorotica.</title>
        <authorList>
            <person name="Cai H."/>
            <person name="Li Q."/>
            <person name="Fang X."/>
            <person name="Li J."/>
            <person name="Curtis N.E."/>
            <person name="Altenburger A."/>
            <person name="Shibata T."/>
            <person name="Feng M."/>
            <person name="Maeda T."/>
            <person name="Schwartz J.A."/>
            <person name="Shigenobu S."/>
            <person name="Lundholm N."/>
            <person name="Nishiyama T."/>
            <person name="Yang H."/>
            <person name="Hasebe M."/>
            <person name="Li S."/>
            <person name="Pierce S.K."/>
            <person name="Wang J."/>
        </authorList>
    </citation>
    <scope>NUCLEOTIDE SEQUENCE [LARGE SCALE GENOMIC DNA]</scope>
    <source>
        <strain evidence="3">EC2010</strain>
        <tissue evidence="3">Whole organism of an adult</tissue>
    </source>
</reference>
<gene>
    <name evidence="3" type="ORF">EGW08_009450</name>
</gene>
<feature type="compositionally biased region" description="Basic residues" evidence="1">
    <location>
        <begin position="1"/>
        <end position="12"/>
    </location>
</feature>
<evidence type="ECO:0000256" key="1">
    <source>
        <dbReference type="SAM" id="MobiDB-lite"/>
    </source>
</evidence>
<evidence type="ECO:0000313" key="4">
    <source>
        <dbReference type="Proteomes" id="UP000271974"/>
    </source>
</evidence>
<dbReference type="EMBL" id="RQTK01000271">
    <property type="protein sequence ID" value="RUS82786.1"/>
    <property type="molecule type" value="Genomic_DNA"/>
</dbReference>
<accession>A0A433TMP9</accession>
<feature type="compositionally biased region" description="Basic and acidic residues" evidence="1">
    <location>
        <begin position="40"/>
        <end position="52"/>
    </location>
</feature>
<name>A0A433TMP9_ELYCH</name>
<feature type="compositionally biased region" description="Basic and acidic residues" evidence="1">
    <location>
        <begin position="18"/>
        <end position="31"/>
    </location>
</feature>
<evidence type="ECO:0000313" key="3">
    <source>
        <dbReference type="EMBL" id="RUS82786.1"/>
    </source>
</evidence>
<feature type="transmembrane region" description="Helical" evidence="2">
    <location>
        <begin position="195"/>
        <end position="214"/>
    </location>
</feature>
<evidence type="ECO:0000256" key="2">
    <source>
        <dbReference type="SAM" id="Phobius"/>
    </source>
</evidence>
<feature type="region of interest" description="Disordered" evidence="1">
    <location>
        <begin position="1"/>
        <end position="129"/>
    </location>
</feature>
<keyword evidence="2" id="KW-1133">Transmembrane helix</keyword>
<keyword evidence="4" id="KW-1185">Reference proteome</keyword>
<keyword evidence="2" id="KW-0472">Membrane</keyword>
<protein>
    <submittedName>
        <fullName evidence="3">Uncharacterized protein</fullName>
    </submittedName>
</protein>
<feature type="transmembrane region" description="Helical" evidence="2">
    <location>
        <begin position="164"/>
        <end position="183"/>
    </location>
</feature>
<feature type="compositionally biased region" description="Polar residues" evidence="1">
    <location>
        <begin position="110"/>
        <end position="123"/>
    </location>
</feature>
<dbReference type="OrthoDB" id="10524091at2759"/>
<proteinExistence type="predicted"/>
<organism evidence="3 4">
    <name type="scientific">Elysia chlorotica</name>
    <name type="common">Eastern emerald elysia</name>
    <name type="synonym">Sea slug</name>
    <dbReference type="NCBI Taxonomy" id="188477"/>
    <lineage>
        <taxon>Eukaryota</taxon>
        <taxon>Metazoa</taxon>
        <taxon>Spiralia</taxon>
        <taxon>Lophotrochozoa</taxon>
        <taxon>Mollusca</taxon>
        <taxon>Gastropoda</taxon>
        <taxon>Heterobranchia</taxon>
        <taxon>Euthyneura</taxon>
        <taxon>Panpulmonata</taxon>
        <taxon>Sacoglossa</taxon>
        <taxon>Placobranchoidea</taxon>
        <taxon>Plakobranchidae</taxon>
        <taxon>Elysia</taxon>
    </lineage>
</organism>
<keyword evidence="2" id="KW-0812">Transmembrane</keyword>
<feature type="compositionally biased region" description="Low complexity" evidence="1">
    <location>
        <begin position="92"/>
        <end position="104"/>
    </location>
</feature>
<dbReference type="Proteomes" id="UP000271974">
    <property type="component" value="Unassembled WGS sequence"/>
</dbReference>